<protein>
    <submittedName>
        <fullName evidence="1">Uncharacterized protein</fullName>
    </submittedName>
</protein>
<evidence type="ECO:0000313" key="2">
    <source>
        <dbReference type="Proteomes" id="UP000276133"/>
    </source>
</evidence>
<reference evidence="1 2" key="1">
    <citation type="journal article" date="2018" name="Sci. Rep.">
        <title>Genomic signatures of local adaptation to the degree of environmental predictability in rotifers.</title>
        <authorList>
            <person name="Franch-Gras L."/>
            <person name="Hahn C."/>
            <person name="Garcia-Roger E.M."/>
            <person name="Carmona M.J."/>
            <person name="Serra M."/>
            <person name="Gomez A."/>
        </authorList>
    </citation>
    <scope>NUCLEOTIDE SEQUENCE [LARGE SCALE GENOMIC DNA]</scope>
    <source>
        <strain evidence="1">HYR1</strain>
    </source>
</reference>
<dbReference type="Proteomes" id="UP000276133">
    <property type="component" value="Unassembled WGS sequence"/>
</dbReference>
<gene>
    <name evidence="1" type="ORF">BpHYR1_026128</name>
</gene>
<dbReference type="AlphaFoldDB" id="A0A3M7T7R1"/>
<organism evidence="1 2">
    <name type="scientific">Brachionus plicatilis</name>
    <name type="common">Marine rotifer</name>
    <name type="synonym">Brachionus muelleri</name>
    <dbReference type="NCBI Taxonomy" id="10195"/>
    <lineage>
        <taxon>Eukaryota</taxon>
        <taxon>Metazoa</taxon>
        <taxon>Spiralia</taxon>
        <taxon>Gnathifera</taxon>
        <taxon>Rotifera</taxon>
        <taxon>Eurotatoria</taxon>
        <taxon>Monogononta</taxon>
        <taxon>Pseudotrocha</taxon>
        <taxon>Ploima</taxon>
        <taxon>Brachionidae</taxon>
        <taxon>Brachionus</taxon>
    </lineage>
</organism>
<dbReference type="EMBL" id="REGN01000173">
    <property type="protein sequence ID" value="RNA43870.1"/>
    <property type="molecule type" value="Genomic_DNA"/>
</dbReference>
<keyword evidence="2" id="KW-1185">Reference proteome</keyword>
<evidence type="ECO:0000313" key="1">
    <source>
        <dbReference type="EMBL" id="RNA43870.1"/>
    </source>
</evidence>
<proteinExistence type="predicted"/>
<sequence length="160" mass="19145">MVKESFSEVSAFVVSHFNERCNLAVHNCLFRTEWDKVFGKDRLDSKYHYLKRSNGQNGNETYYYCQAFVIGRFCIDDYLAKSTDNFECLNGTNDYFDTKIRFLNLRLFALNILFKIGILNLRTQRQNKIIQVWLKIKLEIFYSNFKAYANSFHIFQFFQV</sequence>
<comment type="caution">
    <text evidence="1">The sequence shown here is derived from an EMBL/GenBank/DDBJ whole genome shotgun (WGS) entry which is preliminary data.</text>
</comment>
<name>A0A3M7T7R1_BRAPC</name>
<accession>A0A3M7T7R1</accession>
<dbReference type="OrthoDB" id="10483487at2759"/>